<dbReference type="Proteomes" id="UP000814078">
    <property type="component" value="Unassembled WGS sequence"/>
</dbReference>
<dbReference type="SUPFAM" id="SSF53335">
    <property type="entry name" value="S-adenosyl-L-methionine-dependent methyltransferases"/>
    <property type="match status" value="1"/>
</dbReference>
<proteinExistence type="predicted"/>
<protein>
    <submittedName>
        <fullName evidence="1">Uncharacterized protein</fullName>
    </submittedName>
</protein>
<evidence type="ECO:0000313" key="1">
    <source>
        <dbReference type="EMBL" id="MCF5317087.1"/>
    </source>
</evidence>
<evidence type="ECO:0000313" key="2">
    <source>
        <dbReference type="Proteomes" id="UP000814078"/>
    </source>
</evidence>
<reference evidence="1 2" key="1">
    <citation type="submission" date="2019-11" db="EMBL/GenBank/DDBJ databases">
        <title>Epiphytic Pseudomonas syringae from cherry orchards.</title>
        <authorList>
            <person name="Hulin M.T."/>
        </authorList>
    </citation>
    <scope>NUCLEOTIDE SEQUENCE [LARGE SCALE GENOMIC DNA]</scope>
    <source>
        <strain evidence="1 2">PA-5-11C</strain>
    </source>
</reference>
<accession>A0ABS9FXA2</accession>
<name>A0ABS9FXA2_9PSED</name>
<dbReference type="InterPro" id="IPR029063">
    <property type="entry name" value="SAM-dependent_MTases_sf"/>
</dbReference>
<dbReference type="EMBL" id="WKCM01000002">
    <property type="protein sequence ID" value="MCF5317087.1"/>
    <property type="molecule type" value="Genomic_DNA"/>
</dbReference>
<gene>
    <name evidence="1" type="ORF">GIW13_02195</name>
</gene>
<dbReference type="RefSeq" id="WP_200431110.1">
    <property type="nucleotide sequence ID" value="NZ_WKCH01000044.1"/>
</dbReference>
<keyword evidence="2" id="KW-1185">Reference proteome</keyword>
<organism evidence="1 2">
    <name type="scientific">Pseudomonas simiae</name>
    <dbReference type="NCBI Taxonomy" id="321846"/>
    <lineage>
        <taxon>Bacteria</taxon>
        <taxon>Pseudomonadati</taxon>
        <taxon>Pseudomonadota</taxon>
        <taxon>Gammaproteobacteria</taxon>
        <taxon>Pseudomonadales</taxon>
        <taxon>Pseudomonadaceae</taxon>
        <taxon>Pseudomonas</taxon>
    </lineage>
</organism>
<comment type="caution">
    <text evidence="1">The sequence shown here is derived from an EMBL/GenBank/DDBJ whole genome shotgun (WGS) entry which is preliminary data.</text>
</comment>
<sequence length="322" mass="35568">MSSIFSSFFGKDLPPSIWKSNVLYLPVQLSTAHGDFLTKKNWMVNYDPEASGGKGGESAEEAQEHVTHRFLNSAARMQFVCSDPNDEQPEFRAMILDQLGDGDICLLDLAAGNGAGTLAILSLLCELRSHDKIPKLPLNVSISGVDYSPSALTYYAELLGDITPWLESFGISVTLNLNVCDLTISGDFSEVFESFIDAAKKNNVKRFICVISAISGAKKEGVEQMHDSFKIAAAGLSNKSRSSSWLWVEPHVGKSWPSKFADSLRLTLQKVVHKFRPKGDSYEIETTVPLLSPPETRSFDWHDPHNDRTAKSKVFVMAFKSN</sequence>